<evidence type="ECO:0000313" key="2">
    <source>
        <dbReference type="Proteomes" id="UP001271007"/>
    </source>
</evidence>
<proteinExistence type="predicted"/>
<dbReference type="EMBL" id="JAWDJX010000020">
    <property type="protein sequence ID" value="KAK3052476.1"/>
    <property type="molecule type" value="Genomic_DNA"/>
</dbReference>
<accession>A0AAJ0DL10</accession>
<protein>
    <submittedName>
        <fullName evidence="1">Uncharacterized protein</fullName>
    </submittedName>
</protein>
<dbReference type="PANTHER" id="PTHR38797:SF4">
    <property type="entry name" value="NUCLEAR PORE COMPLEX PROTEIN NUP85"/>
    <property type="match status" value="1"/>
</dbReference>
<dbReference type="InterPro" id="IPR022085">
    <property type="entry name" value="OpdG"/>
</dbReference>
<dbReference type="Proteomes" id="UP001271007">
    <property type="component" value="Unassembled WGS sequence"/>
</dbReference>
<gene>
    <name evidence="1" type="ORF">LTR09_006330</name>
</gene>
<dbReference type="Pfam" id="PF12311">
    <property type="entry name" value="DUF3632"/>
    <property type="match status" value="1"/>
</dbReference>
<name>A0AAJ0DL10_9PEZI</name>
<dbReference type="PANTHER" id="PTHR38797">
    <property type="entry name" value="NUCLEAR PORE COMPLEX PROTEIN NUP85-RELATED"/>
    <property type="match status" value="1"/>
</dbReference>
<dbReference type="InterPro" id="IPR053204">
    <property type="entry name" value="Oxopyrrolidines_Biosynth-assoc"/>
</dbReference>
<organism evidence="1 2">
    <name type="scientific">Extremus antarcticus</name>
    <dbReference type="NCBI Taxonomy" id="702011"/>
    <lineage>
        <taxon>Eukaryota</taxon>
        <taxon>Fungi</taxon>
        <taxon>Dikarya</taxon>
        <taxon>Ascomycota</taxon>
        <taxon>Pezizomycotina</taxon>
        <taxon>Dothideomycetes</taxon>
        <taxon>Dothideomycetidae</taxon>
        <taxon>Mycosphaerellales</taxon>
        <taxon>Extremaceae</taxon>
        <taxon>Extremus</taxon>
    </lineage>
</organism>
<comment type="caution">
    <text evidence="1">The sequence shown here is derived from an EMBL/GenBank/DDBJ whole genome shotgun (WGS) entry which is preliminary data.</text>
</comment>
<reference evidence="1" key="1">
    <citation type="submission" date="2023-04" db="EMBL/GenBank/DDBJ databases">
        <title>Black Yeasts Isolated from many extreme environments.</title>
        <authorList>
            <person name="Coleine C."/>
            <person name="Stajich J.E."/>
            <person name="Selbmann L."/>
        </authorList>
    </citation>
    <scope>NUCLEOTIDE SEQUENCE</scope>
    <source>
        <strain evidence="1">CCFEE 5312</strain>
    </source>
</reference>
<evidence type="ECO:0000313" key="1">
    <source>
        <dbReference type="EMBL" id="KAK3052476.1"/>
    </source>
</evidence>
<sequence length="303" mass="33987">MHFHEPDWISVEPRNHIVFEMLVCFINSASADPTSVQHFADSTINALTSISTPDPSVEQYRNESRVMFGILFTIITQLDAAAPSQDHLVKLVLSLRCVPLPATVVQGFEVNDPGALDSDMNQDLSKLKNVLSSFEADAPLHPRNEDRPNIPRADWEYSPWRQAPGRHLTADAWASINAFVAQLHTATPDLIHLDLRGLYAMIEALEQPLSPSRLEDVLPTAAYWVIYAGKALKSNDVPYADYDYDGGTKKLPWSKGELWTGQHAFNQARWEFWMQKFKDISERNDVSEAVRVAALRAFQAGSA</sequence>
<keyword evidence="2" id="KW-1185">Reference proteome</keyword>
<dbReference type="AlphaFoldDB" id="A0AAJ0DL10"/>